<evidence type="ECO:0000313" key="2">
    <source>
        <dbReference type="Proteomes" id="UP000293562"/>
    </source>
</evidence>
<name>A0A4Q7VEE6_9BACT</name>
<dbReference type="Proteomes" id="UP000293562">
    <property type="component" value="Unassembled WGS sequence"/>
</dbReference>
<proteinExistence type="predicted"/>
<sequence>MKKLQELTGVKTLSKKEQQAVKGGIKQLHPCGEAGGVISNNPDVWCDVVFNGVCWICR</sequence>
<reference evidence="1 2" key="1">
    <citation type="submission" date="2019-02" db="EMBL/GenBank/DDBJ databases">
        <title>Genomic Encyclopedia of Type Strains, Phase IV (KMG-IV): sequencing the most valuable type-strain genomes for metagenomic binning, comparative biology and taxonomic classification.</title>
        <authorList>
            <person name="Goeker M."/>
        </authorList>
    </citation>
    <scope>NUCLEOTIDE SEQUENCE [LARGE SCALE GENOMIC DNA]</scope>
    <source>
        <strain evidence="1 2">DSM 28825</strain>
    </source>
</reference>
<evidence type="ECO:0000313" key="1">
    <source>
        <dbReference type="EMBL" id="RZT93512.1"/>
    </source>
</evidence>
<protein>
    <submittedName>
        <fullName evidence="1">Uncharacterized protein</fullName>
    </submittedName>
</protein>
<dbReference type="EMBL" id="SHKN01000002">
    <property type="protein sequence ID" value="RZT93512.1"/>
    <property type="molecule type" value="Genomic_DNA"/>
</dbReference>
<gene>
    <name evidence="1" type="ORF">EV201_2682</name>
</gene>
<organism evidence="1 2">
    <name type="scientific">Ancylomarina subtilis</name>
    <dbReference type="NCBI Taxonomy" id="1639035"/>
    <lineage>
        <taxon>Bacteria</taxon>
        <taxon>Pseudomonadati</taxon>
        <taxon>Bacteroidota</taxon>
        <taxon>Bacteroidia</taxon>
        <taxon>Marinilabiliales</taxon>
        <taxon>Marinifilaceae</taxon>
        <taxon>Ancylomarina</taxon>
    </lineage>
</organism>
<dbReference type="RefSeq" id="WP_165389653.1">
    <property type="nucleotide sequence ID" value="NZ_SHKN01000002.1"/>
</dbReference>
<comment type="caution">
    <text evidence="1">The sequence shown here is derived from an EMBL/GenBank/DDBJ whole genome shotgun (WGS) entry which is preliminary data.</text>
</comment>
<accession>A0A4Q7VEE6</accession>
<keyword evidence="2" id="KW-1185">Reference proteome</keyword>
<dbReference type="AlphaFoldDB" id="A0A4Q7VEE6"/>